<gene>
    <name evidence="2" type="ORF">OJAV_G00181110</name>
</gene>
<dbReference type="EMBL" id="CM012454">
    <property type="protein sequence ID" value="RVE60452.1"/>
    <property type="molecule type" value="Genomic_DNA"/>
</dbReference>
<sequence length="271" mass="31335">MSAAPAWCSDLKISYNGLKNHGATCYLNSVLQVLFMTEDFREAVNSHYNTDFIDHHLKDLFDRLKNETSDTSEILKALDINTVNQQQDAAEYCQRILRLTSPEAAKIFHGELTNKRICTSCETNTDSDESFWILPLSLVNPSREVYSVEDGINEFFKESYFTGEDQMYCEHCDTKVDACTKYVVKHHPEVLILLLKRFDFSYSYMTYIKINDTVDVTTSLKIPENQTYELYAVVDHVGDLRSGHYTSRIRSQVDRRWYQLMTHGSQGLITI</sequence>
<dbReference type="GO" id="GO:0004843">
    <property type="term" value="F:cysteine-type deubiquitinase activity"/>
    <property type="evidence" value="ECO:0007669"/>
    <property type="project" value="InterPro"/>
</dbReference>
<keyword evidence="3" id="KW-1185">Reference proteome</keyword>
<organism evidence="2 3">
    <name type="scientific">Oryzias javanicus</name>
    <name type="common">Javanese ricefish</name>
    <name type="synonym">Aplocheilus javanicus</name>
    <dbReference type="NCBI Taxonomy" id="123683"/>
    <lineage>
        <taxon>Eukaryota</taxon>
        <taxon>Metazoa</taxon>
        <taxon>Chordata</taxon>
        <taxon>Craniata</taxon>
        <taxon>Vertebrata</taxon>
        <taxon>Euteleostomi</taxon>
        <taxon>Actinopterygii</taxon>
        <taxon>Neopterygii</taxon>
        <taxon>Teleostei</taxon>
        <taxon>Neoteleostei</taxon>
        <taxon>Acanthomorphata</taxon>
        <taxon>Ovalentaria</taxon>
        <taxon>Atherinomorphae</taxon>
        <taxon>Beloniformes</taxon>
        <taxon>Adrianichthyidae</taxon>
        <taxon>Oryziinae</taxon>
        <taxon>Oryzias</taxon>
    </lineage>
</organism>
<evidence type="ECO:0000313" key="2">
    <source>
        <dbReference type="EMBL" id="RVE60452.1"/>
    </source>
</evidence>
<reference evidence="2 3" key="2">
    <citation type="submission" date="2019-01" db="EMBL/GenBank/DDBJ databases">
        <title>A chromosome length genome reference of the Java medaka (oryzias javanicus).</title>
        <authorList>
            <person name="Herpin A."/>
            <person name="Takehana Y."/>
            <person name="Naruse K."/>
            <person name="Ansai S."/>
            <person name="Kawaguchi M."/>
        </authorList>
    </citation>
    <scope>NUCLEOTIDE SEQUENCE [LARGE SCALE GENOMIC DNA]</scope>
    <source>
        <strain evidence="2">RS831</strain>
        <tissue evidence="2">Whole body</tissue>
    </source>
</reference>
<dbReference type="PROSITE" id="PS00972">
    <property type="entry name" value="USP_1"/>
    <property type="match status" value="1"/>
</dbReference>
<evidence type="ECO:0000313" key="3">
    <source>
        <dbReference type="Proteomes" id="UP000283210"/>
    </source>
</evidence>
<name>A0A437CCF4_ORYJA</name>
<dbReference type="InterPro" id="IPR050164">
    <property type="entry name" value="Peptidase_C19"/>
</dbReference>
<dbReference type="Proteomes" id="UP000283210">
    <property type="component" value="Chromosome 18"/>
</dbReference>
<dbReference type="GO" id="GO:0005829">
    <property type="term" value="C:cytosol"/>
    <property type="evidence" value="ECO:0007669"/>
    <property type="project" value="TreeGrafter"/>
</dbReference>
<dbReference type="PROSITE" id="PS00973">
    <property type="entry name" value="USP_2"/>
    <property type="match status" value="1"/>
</dbReference>
<dbReference type="InterPro" id="IPR038765">
    <property type="entry name" value="Papain-like_cys_pep_sf"/>
</dbReference>
<dbReference type="OrthoDB" id="292964at2759"/>
<reference evidence="2 3" key="1">
    <citation type="submission" date="2018-11" db="EMBL/GenBank/DDBJ databases">
        <authorList>
            <person name="Lopez-Roques C."/>
            <person name="Donnadieu C."/>
            <person name="Bouchez O."/>
            <person name="Klopp C."/>
            <person name="Cabau C."/>
            <person name="Zahm M."/>
        </authorList>
    </citation>
    <scope>NUCLEOTIDE SEQUENCE [LARGE SCALE GENOMIC DNA]</scope>
    <source>
        <strain evidence="2">RS831</strain>
        <tissue evidence="2">Whole body</tissue>
    </source>
</reference>
<dbReference type="SUPFAM" id="SSF54001">
    <property type="entry name" value="Cysteine proteinases"/>
    <property type="match status" value="1"/>
</dbReference>
<dbReference type="Gene3D" id="3.90.70.10">
    <property type="entry name" value="Cysteine proteinases"/>
    <property type="match status" value="1"/>
</dbReference>
<accession>A0A437CCF4</accession>
<dbReference type="GO" id="GO:0016579">
    <property type="term" value="P:protein deubiquitination"/>
    <property type="evidence" value="ECO:0007669"/>
    <property type="project" value="InterPro"/>
</dbReference>
<dbReference type="InterPro" id="IPR018200">
    <property type="entry name" value="USP_CS"/>
</dbReference>
<evidence type="ECO:0000259" key="1">
    <source>
        <dbReference type="PROSITE" id="PS50235"/>
    </source>
</evidence>
<proteinExistence type="predicted"/>
<dbReference type="PANTHER" id="PTHR24006:SF899">
    <property type="entry name" value="UBIQUITIN CARBOXYL-TERMINAL HYDROLASE"/>
    <property type="match status" value="1"/>
</dbReference>
<dbReference type="InterPro" id="IPR001394">
    <property type="entry name" value="Peptidase_C19_UCH"/>
</dbReference>
<dbReference type="PROSITE" id="PS50235">
    <property type="entry name" value="USP_3"/>
    <property type="match status" value="1"/>
</dbReference>
<protein>
    <recommendedName>
        <fullName evidence="1">USP domain-containing protein</fullName>
    </recommendedName>
</protein>
<dbReference type="AlphaFoldDB" id="A0A437CCF4"/>
<dbReference type="InterPro" id="IPR028889">
    <property type="entry name" value="USP"/>
</dbReference>
<feature type="domain" description="USP" evidence="1">
    <location>
        <begin position="16"/>
        <end position="271"/>
    </location>
</feature>
<dbReference type="Pfam" id="PF00443">
    <property type="entry name" value="UCH"/>
    <property type="match status" value="1"/>
</dbReference>
<dbReference type="PANTHER" id="PTHR24006">
    <property type="entry name" value="UBIQUITIN CARBOXYL-TERMINAL HYDROLASE"/>
    <property type="match status" value="1"/>
</dbReference>
<dbReference type="GO" id="GO:0005634">
    <property type="term" value="C:nucleus"/>
    <property type="evidence" value="ECO:0007669"/>
    <property type="project" value="TreeGrafter"/>
</dbReference>